<gene>
    <name evidence="1" type="ORF">P167DRAFT_493599</name>
</gene>
<dbReference type="PANTHER" id="PTHR14269">
    <property type="entry name" value="CDP-DIACYLGLYCEROL--GLYCEROL-3-PHOSPHATE 3-PHOSPHATIDYLTRANSFERASE-RELATED"/>
    <property type="match status" value="1"/>
</dbReference>
<dbReference type="InterPro" id="IPR006357">
    <property type="entry name" value="HAD-SF_hydro_IIA"/>
</dbReference>
<dbReference type="PANTHER" id="PTHR14269:SF57">
    <property type="entry name" value="SUPERFAMILY HYDROLASE, PUTATIVE (AFU_ORTHOLOGUE AFUA_2G02580)-RELATED"/>
    <property type="match status" value="1"/>
</dbReference>
<dbReference type="Pfam" id="PF13242">
    <property type="entry name" value="Hydrolase_like"/>
    <property type="match status" value="1"/>
</dbReference>
<keyword evidence="2" id="KW-1185">Reference proteome</keyword>
<dbReference type="SUPFAM" id="SSF56784">
    <property type="entry name" value="HAD-like"/>
    <property type="match status" value="1"/>
</dbReference>
<dbReference type="NCBIfam" id="TIGR01456">
    <property type="entry name" value="CECR5"/>
    <property type="match status" value="1"/>
</dbReference>
<dbReference type="GO" id="GO:0046474">
    <property type="term" value="P:glycerophospholipid biosynthetic process"/>
    <property type="evidence" value="ECO:0007669"/>
    <property type="project" value="TreeGrafter"/>
</dbReference>
<dbReference type="NCBIfam" id="TIGR01460">
    <property type="entry name" value="HAD-SF-IIA"/>
    <property type="match status" value="1"/>
</dbReference>
<dbReference type="EMBL" id="ML119159">
    <property type="protein sequence ID" value="RPB08758.1"/>
    <property type="molecule type" value="Genomic_DNA"/>
</dbReference>
<protein>
    <submittedName>
        <fullName evidence="1">HAD-superfamily hydrolase</fullName>
    </submittedName>
</protein>
<dbReference type="STRING" id="1392247.A0A3N4KH40"/>
<reference evidence="1 2" key="1">
    <citation type="journal article" date="2018" name="Nat. Ecol. Evol.">
        <title>Pezizomycetes genomes reveal the molecular basis of ectomycorrhizal truffle lifestyle.</title>
        <authorList>
            <person name="Murat C."/>
            <person name="Payen T."/>
            <person name="Noel B."/>
            <person name="Kuo A."/>
            <person name="Morin E."/>
            <person name="Chen J."/>
            <person name="Kohler A."/>
            <person name="Krizsan K."/>
            <person name="Balestrini R."/>
            <person name="Da Silva C."/>
            <person name="Montanini B."/>
            <person name="Hainaut M."/>
            <person name="Levati E."/>
            <person name="Barry K.W."/>
            <person name="Belfiori B."/>
            <person name="Cichocki N."/>
            <person name="Clum A."/>
            <person name="Dockter R.B."/>
            <person name="Fauchery L."/>
            <person name="Guy J."/>
            <person name="Iotti M."/>
            <person name="Le Tacon F."/>
            <person name="Lindquist E.A."/>
            <person name="Lipzen A."/>
            <person name="Malagnac F."/>
            <person name="Mello A."/>
            <person name="Molinier V."/>
            <person name="Miyauchi S."/>
            <person name="Poulain J."/>
            <person name="Riccioni C."/>
            <person name="Rubini A."/>
            <person name="Sitrit Y."/>
            <person name="Splivallo R."/>
            <person name="Traeger S."/>
            <person name="Wang M."/>
            <person name="Zifcakova L."/>
            <person name="Wipf D."/>
            <person name="Zambonelli A."/>
            <person name="Paolocci F."/>
            <person name="Nowrousian M."/>
            <person name="Ottonello S."/>
            <person name="Baldrian P."/>
            <person name="Spatafora J.W."/>
            <person name="Henrissat B."/>
            <person name="Nagy L.G."/>
            <person name="Aury J.M."/>
            <person name="Wincker P."/>
            <person name="Grigoriev I.V."/>
            <person name="Bonfante P."/>
            <person name="Martin F.M."/>
        </authorList>
    </citation>
    <scope>NUCLEOTIDE SEQUENCE [LARGE SCALE GENOMIC DNA]</scope>
    <source>
        <strain evidence="1 2">CCBAS932</strain>
    </source>
</reference>
<evidence type="ECO:0000313" key="1">
    <source>
        <dbReference type="EMBL" id="RPB08758.1"/>
    </source>
</evidence>
<dbReference type="Pfam" id="PF13344">
    <property type="entry name" value="Hydrolase_6"/>
    <property type="match status" value="1"/>
</dbReference>
<dbReference type="OrthoDB" id="10251048at2759"/>
<dbReference type="Proteomes" id="UP000277580">
    <property type="component" value="Unassembled WGS sequence"/>
</dbReference>
<name>A0A3N4KH40_9PEZI</name>
<dbReference type="Gene3D" id="3.40.50.1000">
    <property type="entry name" value="HAD superfamily/HAD-like"/>
    <property type="match status" value="2"/>
</dbReference>
<dbReference type="FunCoup" id="A0A3N4KH40">
    <property type="interactions" value="258"/>
</dbReference>
<keyword evidence="1" id="KW-0378">Hydrolase</keyword>
<dbReference type="GO" id="GO:0016787">
    <property type="term" value="F:hydrolase activity"/>
    <property type="evidence" value="ECO:0007669"/>
    <property type="project" value="UniProtKB-KW"/>
</dbReference>
<dbReference type="InterPro" id="IPR036412">
    <property type="entry name" value="HAD-like_sf"/>
</dbReference>
<dbReference type="InterPro" id="IPR050324">
    <property type="entry name" value="CDP-alcohol_PTase-I"/>
</dbReference>
<dbReference type="AlphaFoldDB" id="A0A3N4KH40"/>
<sequence>MLPRSLSIPGRSLLPRSFQTQVPTVTTTSADFAFAFDIDGVLMHDTTPTPTATEALTLLQTSSVPFILLTNGGGHTEEARVNHLSHHLKHNIHKSQLVQSHTPLSPLSADENLNTVLVVGGESDNCRKVAHGYGFKNVIVPADVLAAYPAVSPFTIDKNPPHAHPLPENVKVDAVMVFNDPRDWALDIQLLIDVVMSDKGRLGTKRRADDDSPHVPLYFSNPDLLWANKYHLPRLGQGGFREAFVGVFRAVRKATGSRVRLTYEIIGKPHEKTYKYAEDVLWKWRQAQGVTEGVRTVYMVGDNPASDIEGANRFKSDRGVEWVSVLVKTGVWREGDNTNGAKSVVENVLEAVKWAVEREKKKAGQM</sequence>
<accession>A0A3N4KH40</accession>
<dbReference type="GO" id="GO:0005739">
    <property type="term" value="C:mitochondrion"/>
    <property type="evidence" value="ECO:0007669"/>
    <property type="project" value="TreeGrafter"/>
</dbReference>
<proteinExistence type="predicted"/>
<organism evidence="1 2">
    <name type="scientific">Morchella conica CCBAS932</name>
    <dbReference type="NCBI Taxonomy" id="1392247"/>
    <lineage>
        <taxon>Eukaryota</taxon>
        <taxon>Fungi</taxon>
        <taxon>Dikarya</taxon>
        <taxon>Ascomycota</taxon>
        <taxon>Pezizomycotina</taxon>
        <taxon>Pezizomycetes</taxon>
        <taxon>Pezizales</taxon>
        <taxon>Morchellaceae</taxon>
        <taxon>Morchella</taxon>
    </lineage>
</organism>
<dbReference type="InterPro" id="IPR006353">
    <property type="entry name" value="HAD-SF_hydro_IIA_CECR5"/>
</dbReference>
<dbReference type="InterPro" id="IPR023214">
    <property type="entry name" value="HAD_sf"/>
</dbReference>
<dbReference type="InParanoid" id="A0A3N4KH40"/>
<evidence type="ECO:0000313" key="2">
    <source>
        <dbReference type="Proteomes" id="UP000277580"/>
    </source>
</evidence>